<comment type="caution">
    <text evidence="1">The sequence shown here is derived from an EMBL/GenBank/DDBJ whole genome shotgun (WGS) entry which is preliminary data.</text>
</comment>
<dbReference type="GO" id="GO:0003735">
    <property type="term" value="F:structural constituent of ribosome"/>
    <property type="evidence" value="ECO:0007669"/>
    <property type="project" value="InterPro"/>
</dbReference>
<name>A0AAV7E4D3_ARIFI</name>
<dbReference type="Proteomes" id="UP000825729">
    <property type="component" value="Unassembled WGS sequence"/>
</dbReference>
<dbReference type="InterPro" id="IPR036373">
    <property type="entry name" value="Ribosomal_bL17_sf"/>
</dbReference>
<keyword evidence="2" id="KW-1185">Reference proteome</keyword>
<organism evidence="1 2">
    <name type="scientific">Aristolochia fimbriata</name>
    <name type="common">White veined hardy Dutchman's pipe vine</name>
    <dbReference type="NCBI Taxonomy" id="158543"/>
    <lineage>
        <taxon>Eukaryota</taxon>
        <taxon>Viridiplantae</taxon>
        <taxon>Streptophyta</taxon>
        <taxon>Embryophyta</taxon>
        <taxon>Tracheophyta</taxon>
        <taxon>Spermatophyta</taxon>
        <taxon>Magnoliopsida</taxon>
        <taxon>Magnoliidae</taxon>
        <taxon>Piperales</taxon>
        <taxon>Aristolochiaceae</taxon>
        <taxon>Aristolochia</taxon>
    </lineage>
</organism>
<dbReference type="GO" id="GO:0005840">
    <property type="term" value="C:ribosome"/>
    <property type="evidence" value="ECO:0007669"/>
    <property type="project" value="InterPro"/>
</dbReference>
<accession>A0AAV7E4D3</accession>
<dbReference type="GO" id="GO:0006412">
    <property type="term" value="P:translation"/>
    <property type="evidence" value="ECO:0007669"/>
    <property type="project" value="InterPro"/>
</dbReference>
<reference evidence="1 2" key="1">
    <citation type="submission" date="2021-07" db="EMBL/GenBank/DDBJ databases">
        <title>The Aristolochia fimbriata genome: insights into angiosperm evolution, floral development and chemical biosynthesis.</title>
        <authorList>
            <person name="Jiao Y."/>
        </authorList>
    </citation>
    <scope>NUCLEOTIDE SEQUENCE [LARGE SCALE GENOMIC DNA]</scope>
    <source>
        <strain evidence="1">IBCAS-2021</strain>
        <tissue evidence="1">Leaf</tissue>
    </source>
</reference>
<proteinExistence type="predicted"/>
<dbReference type="AlphaFoldDB" id="A0AAV7E4D3"/>
<dbReference type="Gene3D" id="3.90.1030.10">
    <property type="entry name" value="Ribosomal protein L17"/>
    <property type="match status" value="1"/>
</dbReference>
<sequence length="227" mass="25057">MTATVPLGEDAREFVFGKWVKPETRFRKAGWLDEVLYPEGREGGRVGTSSMASAATSLATTWSMASLSSALPSNRSLPAASLRFPSTAYAAAPSQLRLSPVKSRVLMSFSGLAPARPLLSFGPDDSCFEYNLPTIDNGSRFFAMRHGRKVPKLNRPPDQRRALLRGLTTQLLKSYMPCLLRSQTGMEKGMEDIQESSGHCQGEVTMRQWPILSLYRDPIFFLASSCL</sequence>
<protein>
    <submittedName>
        <fullName evidence="1">Uncharacterized protein</fullName>
    </submittedName>
</protein>
<gene>
    <name evidence="1" type="ORF">H6P81_014724</name>
</gene>
<evidence type="ECO:0000313" key="1">
    <source>
        <dbReference type="EMBL" id="KAG9443384.1"/>
    </source>
</evidence>
<dbReference type="EMBL" id="JAINDJ010000006">
    <property type="protein sequence ID" value="KAG9443384.1"/>
    <property type="molecule type" value="Genomic_DNA"/>
</dbReference>
<evidence type="ECO:0000313" key="2">
    <source>
        <dbReference type="Proteomes" id="UP000825729"/>
    </source>
</evidence>